<sequence>MIPLMACLCDGLMGCYNAPGTKASQLVISVSPWLPQLVAVLGCAVLWVKETRLGASSALRWNWAAVVVVVLFGGFLVLVCVIPIVQTVHGLGNSRL</sequence>
<accession>A0A1U7CLE4</accession>
<dbReference type="AlphaFoldDB" id="A0A1U7CLE4"/>
<keyword evidence="1" id="KW-0472">Membrane</keyword>
<dbReference type="KEGG" id="pbor:BSF38_01159"/>
<feature type="transmembrane region" description="Helical" evidence="1">
    <location>
        <begin position="61"/>
        <end position="85"/>
    </location>
</feature>
<dbReference type="EMBL" id="CP019082">
    <property type="protein sequence ID" value="APW59728.1"/>
    <property type="molecule type" value="Genomic_DNA"/>
</dbReference>
<evidence type="ECO:0000256" key="1">
    <source>
        <dbReference type="SAM" id="Phobius"/>
    </source>
</evidence>
<dbReference type="Proteomes" id="UP000186309">
    <property type="component" value="Chromosome"/>
</dbReference>
<reference evidence="3" key="1">
    <citation type="submission" date="2016-12" db="EMBL/GenBank/DDBJ databases">
        <title>Comparative genomics of four Isosphaeraceae planctomycetes: a common pool of plasmids and glycoside hydrolase genes.</title>
        <authorList>
            <person name="Ivanova A."/>
        </authorList>
    </citation>
    <scope>NUCLEOTIDE SEQUENCE [LARGE SCALE GENOMIC DNA]</scope>
    <source>
        <strain evidence="3">PX4</strain>
    </source>
</reference>
<gene>
    <name evidence="2" type="ORF">BSF38_01159</name>
</gene>
<keyword evidence="3" id="KW-1185">Reference proteome</keyword>
<organism evidence="2 3">
    <name type="scientific">Paludisphaera borealis</name>
    <dbReference type="NCBI Taxonomy" id="1387353"/>
    <lineage>
        <taxon>Bacteria</taxon>
        <taxon>Pseudomonadati</taxon>
        <taxon>Planctomycetota</taxon>
        <taxon>Planctomycetia</taxon>
        <taxon>Isosphaerales</taxon>
        <taxon>Isosphaeraceae</taxon>
        <taxon>Paludisphaera</taxon>
    </lineage>
</organism>
<proteinExistence type="predicted"/>
<name>A0A1U7CLE4_9BACT</name>
<keyword evidence="1" id="KW-1133">Transmembrane helix</keyword>
<evidence type="ECO:0000313" key="3">
    <source>
        <dbReference type="Proteomes" id="UP000186309"/>
    </source>
</evidence>
<protein>
    <submittedName>
        <fullName evidence="2">Uncharacterized protein</fullName>
    </submittedName>
</protein>
<evidence type="ECO:0000313" key="2">
    <source>
        <dbReference type="EMBL" id="APW59728.1"/>
    </source>
</evidence>
<feature type="transmembrane region" description="Helical" evidence="1">
    <location>
        <begin position="33"/>
        <end position="49"/>
    </location>
</feature>
<keyword evidence="1" id="KW-0812">Transmembrane</keyword>